<evidence type="ECO:0000256" key="6">
    <source>
        <dbReference type="RuleBase" id="RU363077"/>
    </source>
</evidence>
<name>A0ABC8Z9U2_9POAL</name>
<feature type="transmembrane region" description="Helical" evidence="6">
    <location>
        <begin position="99"/>
        <end position="120"/>
    </location>
</feature>
<feature type="transmembrane region" description="Helical" evidence="6">
    <location>
        <begin position="160"/>
        <end position="180"/>
    </location>
</feature>
<keyword evidence="4 6" id="KW-1133">Transmembrane helix</keyword>
<dbReference type="SUPFAM" id="SSF103481">
    <property type="entry name" value="Multidrug resistance efflux transporter EmrE"/>
    <property type="match status" value="1"/>
</dbReference>
<feature type="transmembrane region" description="Helical" evidence="6">
    <location>
        <begin position="67"/>
        <end position="87"/>
    </location>
</feature>
<evidence type="ECO:0000313" key="9">
    <source>
        <dbReference type="Proteomes" id="UP001497457"/>
    </source>
</evidence>
<dbReference type="InterPro" id="IPR037185">
    <property type="entry name" value="EmrE-like"/>
</dbReference>
<evidence type="ECO:0000256" key="2">
    <source>
        <dbReference type="ARBA" id="ARBA00007635"/>
    </source>
</evidence>
<feature type="domain" description="EamA" evidence="7">
    <location>
        <begin position="39"/>
        <end position="168"/>
    </location>
</feature>
<feature type="domain" description="EamA" evidence="7">
    <location>
        <begin position="214"/>
        <end position="351"/>
    </location>
</feature>
<evidence type="ECO:0000259" key="7">
    <source>
        <dbReference type="Pfam" id="PF00892"/>
    </source>
</evidence>
<keyword evidence="9" id="KW-1185">Reference proteome</keyword>
<protein>
    <recommendedName>
        <fullName evidence="6">WAT1-related protein</fullName>
    </recommendedName>
</protein>
<comment type="similarity">
    <text evidence="2 6">Belongs to the drug/metabolite transporter (DMT) superfamily. Plant drug/metabolite exporter (P-DME) (TC 2.A.7.4) family.</text>
</comment>
<sequence length="375" mass="41355">MPPKWVHFPLSGPFFDYINNQVQKLQHTAVMTTTRAAFVVALILRSIYGGMHIVAKGAFDEGMSTSVFVLYRHAIGVLFLLPVAFVLERKTSPALSFKVSLKLFVHALYGISGSINIYSIGLSYASATSSSAISNVLPVVAFFLAVLLRTESLNMKRFQGIVKVTGVVFCFAGVIVLAFYQGPEMKSFNHHRLLHHTSNSHVTVTVHSVRTWLLGIFLMTLGTICWAFWTVLQGPMLDAYPSKLLNTTLQIVFATIQCFFIALVVERDFSRWKLKLDISLIAVLYSGILVTAIGYYMQIWVIDNSGPVFLAMTMPITLLVTIVLCSLLGEAVTLGSILGGVVMVGGLYCVLWAKKTEQVDISKEQMAAPVQETEV</sequence>
<feature type="transmembrane region" description="Helical" evidence="6">
    <location>
        <begin position="335"/>
        <end position="353"/>
    </location>
</feature>
<feature type="transmembrane region" description="Helical" evidence="6">
    <location>
        <begin position="132"/>
        <end position="148"/>
    </location>
</feature>
<feature type="transmembrane region" description="Helical" evidence="6">
    <location>
        <begin position="36"/>
        <end position="55"/>
    </location>
</feature>
<dbReference type="PANTHER" id="PTHR31218">
    <property type="entry name" value="WAT1-RELATED PROTEIN"/>
    <property type="match status" value="1"/>
</dbReference>
<feature type="transmembrane region" description="Helical" evidence="6">
    <location>
        <begin position="276"/>
        <end position="296"/>
    </location>
</feature>
<evidence type="ECO:0000256" key="5">
    <source>
        <dbReference type="ARBA" id="ARBA00023136"/>
    </source>
</evidence>
<feature type="transmembrane region" description="Helical" evidence="6">
    <location>
        <begin position="244"/>
        <end position="264"/>
    </location>
</feature>
<evidence type="ECO:0000256" key="1">
    <source>
        <dbReference type="ARBA" id="ARBA00004141"/>
    </source>
</evidence>
<accession>A0ABC8Z9U2</accession>
<gene>
    <name evidence="8" type="ORF">URODEC1_LOCUS41941</name>
</gene>
<organism evidence="8 9">
    <name type="scientific">Urochloa decumbens</name>
    <dbReference type="NCBI Taxonomy" id="240449"/>
    <lineage>
        <taxon>Eukaryota</taxon>
        <taxon>Viridiplantae</taxon>
        <taxon>Streptophyta</taxon>
        <taxon>Embryophyta</taxon>
        <taxon>Tracheophyta</taxon>
        <taxon>Spermatophyta</taxon>
        <taxon>Magnoliopsida</taxon>
        <taxon>Liliopsida</taxon>
        <taxon>Poales</taxon>
        <taxon>Poaceae</taxon>
        <taxon>PACMAD clade</taxon>
        <taxon>Panicoideae</taxon>
        <taxon>Panicodae</taxon>
        <taxon>Paniceae</taxon>
        <taxon>Melinidinae</taxon>
        <taxon>Urochloa</taxon>
    </lineage>
</organism>
<reference evidence="8" key="1">
    <citation type="submission" date="2024-10" db="EMBL/GenBank/DDBJ databases">
        <authorList>
            <person name="Ryan C."/>
        </authorList>
    </citation>
    <scope>NUCLEOTIDE SEQUENCE [LARGE SCALE GENOMIC DNA]</scope>
</reference>
<evidence type="ECO:0000313" key="8">
    <source>
        <dbReference type="EMBL" id="CAL4956278.1"/>
    </source>
</evidence>
<evidence type="ECO:0000256" key="4">
    <source>
        <dbReference type="ARBA" id="ARBA00022989"/>
    </source>
</evidence>
<dbReference type="AlphaFoldDB" id="A0ABC8Z9U2"/>
<feature type="transmembrane region" description="Helical" evidence="6">
    <location>
        <begin position="308"/>
        <end position="329"/>
    </location>
</feature>
<keyword evidence="5 6" id="KW-0472">Membrane</keyword>
<dbReference type="Pfam" id="PF00892">
    <property type="entry name" value="EamA"/>
    <property type="match status" value="2"/>
</dbReference>
<dbReference type="Proteomes" id="UP001497457">
    <property type="component" value="Chromosome 18b"/>
</dbReference>
<keyword evidence="3 6" id="KW-0812">Transmembrane</keyword>
<dbReference type="InterPro" id="IPR030184">
    <property type="entry name" value="WAT1-related"/>
</dbReference>
<feature type="transmembrane region" description="Helical" evidence="6">
    <location>
        <begin position="212"/>
        <end position="232"/>
    </location>
</feature>
<comment type="subcellular location">
    <subcellularLocation>
        <location evidence="1 6">Membrane</location>
        <topology evidence="1 6">Multi-pass membrane protein</topology>
    </subcellularLocation>
</comment>
<dbReference type="GO" id="GO:0016020">
    <property type="term" value="C:membrane"/>
    <property type="evidence" value="ECO:0007669"/>
    <property type="project" value="UniProtKB-SubCell"/>
</dbReference>
<proteinExistence type="inferred from homology"/>
<dbReference type="InterPro" id="IPR000620">
    <property type="entry name" value="EamA_dom"/>
</dbReference>
<dbReference type="EMBL" id="OZ075128">
    <property type="protein sequence ID" value="CAL4956278.1"/>
    <property type="molecule type" value="Genomic_DNA"/>
</dbReference>
<evidence type="ECO:0000256" key="3">
    <source>
        <dbReference type="ARBA" id="ARBA00022692"/>
    </source>
</evidence>